<dbReference type="SUPFAM" id="SSF54427">
    <property type="entry name" value="NTF2-like"/>
    <property type="match status" value="1"/>
</dbReference>
<dbReference type="EMBL" id="VTER01000005">
    <property type="protein sequence ID" value="TYS48473.1"/>
    <property type="molecule type" value="Genomic_DNA"/>
</dbReference>
<gene>
    <name evidence="1" type="ORF">FZD51_10100</name>
</gene>
<evidence type="ECO:0000313" key="1">
    <source>
        <dbReference type="EMBL" id="TYS48473.1"/>
    </source>
</evidence>
<organism evidence="1 2">
    <name type="scientific">Bacillus infantis</name>
    <dbReference type="NCBI Taxonomy" id="324767"/>
    <lineage>
        <taxon>Bacteria</taxon>
        <taxon>Bacillati</taxon>
        <taxon>Bacillota</taxon>
        <taxon>Bacilli</taxon>
        <taxon>Bacillales</taxon>
        <taxon>Bacillaceae</taxon>
        <taxon>Bacillus</taxon>
    </lineage>
</organism>
<dbReference type="RefSeq" id="WP_148974657.1">
    <property type="nucleotide sequence ID" value="NZ_JBNIKU010000007.1"/>
</dbReference>
<dbReference type="AlphaFoldDB" id="A0A5D4RAH7"/>
<accession>A0A5D4RAH7</accession>
<reference evidence="1 2" key="1">
    <citation type="submission" date="2019-08" db="EMBL/GenBank/DDBJ databases">
        <title>Bacillus genomes from the desert of Cuatro Cienegas, Coahuila.</title>
        <authorList>
            <person name="Olmedo-Alvarez G."/>
        </authorList>
    </citation>
    <scope>NUCLEOTIDE SEQUENCE [LARGE SCALE GENOMIC DNA]</scope>
    <source>
        <strain evidence="1 2">CH446_14T</strain>
    </source>
</reference>
<dbReference type="InterPro" id="IPR032710">
    <property type="entry name" value="NTF2-like_dom_sf"/>
</dbReference>
<comment type="caution">
    <text evidence="1">The sequence shown here is derived from an EMBL/GenBank/DDBJ whole genome shotgun (WGS) entry which is preliminary data.</text>
</comment>
<protein>
    <submittedName>
        <fullName evidence="1">Flavoprotein</fullName>
    </submittedName>
</protein>
<dbReference type="Proteomes" id="UP000322139">
    <property type="component" value="Unassembled WGS sequence"/>
</dbReference>
<name>A0A5D4RAH7_9BACI</name>
<sequence>MEQDFRAFLNHYLQVWRNSSLEEMKELISKDYQAREIRGNQIDDFGYEESVKGWEQGFLYVKENEGIWDLKELAVIPLKEDEVMAVLSASLIMKGERLGTANLFFDTFKKDGEGSWKLARSYVETGISPERIGSLPLQQHI</sequence>
<evidence type="ECO:0000313" key="2">
    <source>
        <dbReference type="Proteomes" id="UP000322139"/>
    </source>
</evidence>
<proteinExistence type="predicted"/>